<sequence>MSHQNYGIRSLIAFVSVPLAAMLVAGCSGSNTASTTTTTTNAVTGNAFVIGTDAPVAGVISFTTQIQSVNAIDSSGNSVSLVSGTPTVDFARYNGLQTLLDLNAVPVGTYNSVQITLGTTTIGYLNTQAGAAPTVQTEPATLSTSTIKVTLPTPLIVSQTGPVGLRVDFDLYKSIQVDSTGQITGNVTPTFNVTAVAPSDSGGHIDDFDAAVVSVNASGQSFVIQGPHGRQFTVQVNGQTEFDNSESLSDLTTSSIVEVSGTIATADSTITADEVAILSQDGFHAGGQVTYVQPPSGTATSFDLYVRDLLPTTTGLSLGQIATVNLTGNEKYFIYWMHNPLTQFLFNSKALLPGQHVSIGGPASGATNAQAVTAKRVVLRNWGFNGTVVAGSMNSGNDTFQMNINGFAGLLVPGPVTVYLGTATDFRDGLTSMTSLTAGSNIRVVGLLVKDPLSGNSVLLARHVDQLN</sequence>
<evidence type="ECO:0000256" key="1">
    <source>
        <dbReference type="SAM" id="SignalP"/>
    </source>
</evidence>
<feature type="domain" description="DUF4382" evidence="2">
    <location>
        <begin position="52"/>
        <end position="182"/>
    </location>
</feature>
<comment type="caution">
    <text evidence="4">The sequence shown here is derived from an EMBL/GenBank/DDBJ whole genome shotgun (WGS) entry which is preliminary data.</text>
</comment>
<evidence type="ECO:0000259" key="2">
    <source>
        <dbReference type="Pfam" id="PF14321"/>
    </source>
</evidence>
<dbReference type="EMBL" id="RSDW01000001">
    <property type="protein sequence ID" value="RSL17265.1"/>
    <property type="molecule type" value="Genomic_DNA"/>
</dbReference>
<dbReference type="AlphaFoldDB" id="A0A428MK10"/>
<evidence type="ECO:0000259" key="3">
    <source>
        <dbReference type="Pfam" id="PF18914"/>
    </source>
</evidence>
<protein>
    <submittedName>
        <fullName evidence="4">Uncharacterized protein DUF4382</fullName>
    </submittedName>
</protein>
<dbReference type="InterPro" id="IPR043724">
    <property type="entry name" value="DUF5666"/>
</dbReference>
<evidence type="ECO:0000313" key="5">
    <source>
        <dbReference type="Proteomes" id="UP000269669"/>
    </source>
</evidence>
<feature type="chain" id="PRO_5019094834" evidence="1">
    <location>
        <begin position="34"/>
        <end position="468"/>
    </location>
</feature>
<keyword evidence="5" id="KW-1185">Reference proteome</keyword>
<dbReference type="Pfam" id="PF18914">
    <property type="entry name" value="DUF5666"/>
    <property type="match status" value="1"/>
</dbReference>
<dbReference type="OrthoDB" id="105408at2"/>
<feature type="signal peptide" evidence="1">
    <location>
        <begin position="1"/>
        <end position="33"/>
    </location>
</feature>
<organism evidence="4 5">
    <name type="scientific">Edaphobacter aggregans</name>
    <dbReference type="NCBI Taxonomy" id="570835"/>
    <lineage>
        <taxon>Bacteria</taxon>
        <taxon>Pseudomonadati</taxon>
        <taxon>Acidobacteriota</taxon>
        <taxon>Terriglobia</taxon>
        <taxon>Terriglobales</taxon>
        <taxon>Acidobacteriaceae</taxon>
        <taxon>Edaphobacter</taxon>
    </lineage>
</organism>
<dbReference type="Pfam" id="PF14321">
    <property type="entry name" value="DUF4382"/>
    <property type="match status" value="1"/>
</dbReference>
<accession>A0A428MK10</accession>
<gene>
    <name evidence="4" type="ORF">EDE15_2795</name>
</gene>
<feature type="domain" description="DUF5666" evidence="3">
    <location>
        <begin position="214"/>
        <end position="275"/>
    </location>
</feature>
<name>A0A428MK10_9BACT</name>
<dbReference type="InterPro" id="IPR025491">
    <property type="entry name" value="DUF4382"/>
</dbReference>
<evidence type="ECO:0000313" key="4">
    <source>
        <dbReference type="EMBL" id="RSL17265.1"/>
    </source>
</evidence>
<proteinExistence type="predicted"/>
<keyword evidence="1" id="KW-0732">Signal</keyword>
<reference evidence="4 5" key="1">
    <citation type="submission" date="2018-12" db="EMBL/GenBank/DDBJ databases">
        <title>Sequencing of bacterial isolates from soil warming experiment in Harvard Forest, Massachusetts, USA.</title>
        <authorList>
            <person name="Deangelis K."/>
        </authorList>
    </citation>
    <scope>NUCLEOTIDE SEQUENCE [LARGE SCALE GENOMIC DNA]</scope>
    <source>
        <strain evidence="4 5">EB153</strain>
    </source>
</reference>
<dbReference type="Proteomes" id="UP000269669">
    <property type="component" value="Unassembled WGS sequence"/>
</dbReference>
<dbReference type="RefSeq" id="WP_125485771.1">
    <property type="nucleotide sequence ID" value="NZ_RSDW01000001.1"/>
</dbReference>